<gene>
    <name evidence="2" type="ORF">CJ030_MR3G012331</name>
</gene>
<dbReference type="AlphaFoldDB" id="A0A6A1W366"/>
<proteinExistence type="predicted"/>
<keyword evidence="3" id="KW-1185">Reference proteome</keyword>
<name>A0A6A1W366_9ROSI</name>
<dbReference type="EMBL" id="RXIC02000021">
    <property type="protein sequence ID" value="KAB1219535.1"/>
    <property type="molecule type" value="Genomic_DNA"/>
</dbReference>
<accession>A0A6A1W366</accession>
<sequence length="286" mass="31797">MVRRTPFRRAAITRDVATRPPAPATVARYLEASTELRRLLKADIQRSMTCIGMPEECIVQGEPERVLSDDMGRDNWEDRCQDEAALAPMGTLDTPTARAARAPQPCHGISARARKLSAPATLTRHGTLATPMPGMPASQPQTCHDSPWPWPCHDTVPQQVLGHQPSQANTAGNRQRSATTPDGHHQWRSTTTPTGARWGKEEEGPQSRRSTTTHRGASSGGAAVDGGGRRQDPRDPIFQLVCCQERFRRIDWGDRVRINWRELELLRRPRPGSLTEPLEEDSEEEA</sequence>
<organism evidence="2 3">
    <name type="scientific">Morella rubra</name>
    <name type="common">Chinese bayberry</name>
    <dbReference type="NCBI Taxonomy" id="262757"/>
    <lineage>
        <taxon>Eukaryota</taxon>
        <taxon>Viridiplantae</taxon>
        <taxon>Streptophyta</taxon>
        <taxon>Embryophyta</taxon>
        <taxon>Tracheophyta</taxon>
        <taxon>Spermatophyta</taxon>
        <taxon>Magnoliopsida</taxon>
        <taxon>eudicotyledons</taxon>
        <taxon>Gunneridae</taxon>
        <taxon>Pentapetalae</taxon>
        <taxon>rosids</taxon>
        <taxon>fabids</taxon>
        <taxon>Fagales</taxon>
        <taxon>Myricaceae</taxon>
        <taxon>Morella</taxon>
    </lineage>
</organism>
<reference evidence="2 3" key="1">
    <citation type="journal article" date="2019" name="Plant Biotechnol. J.">
        <title>The red bayberry genome and genetic basis of sex determination.</title>
        <authorList>
            <person name="Jia H.M."/>
            <person name="Jia H.J."/>
            <person name="Cai Q.L."/>
            <person name="Wang Y."/>
            <person name="Zhao H.B."/>
            <person name="Yang W.F."/>
            <person name="Wang G.Y."/>
            <person name="Li Y.H."/>
            <person name="Zhan D.L."/>
            <person name="Shen Y.T."/>
            <person name="Niu Q.F."/>
            <person name="Chang L."/>
            <person name="Qiu J."/>
            <person name="Zhao L."/>
            <person name="Xie H.B."/>
            <person name="Fu W.Y."/>
            <person name="Jin J."/>
            <person name="Li X.W."/>
            <person name="Jiao Y."/>
            <person name="Zhou C.C."/>
            <person name="Tu T."/>
            <person name="Chai C.Y."/>
            <person name="Gao J.L."/>
            <person name="Fan L.J."/>
            <person name="van de Weg E."/>
            <person name="Wang J.Y."/>
            <person name="Gao Z.S."/>
        </authorList>
    </citation>
    <scope>NUCLEOTIDE SEQUENCE [LARGE SCALE GENOMIC DNA]</scope>
    <source>
        <tissue evidence="2">Leaves</tissue>
    </source>
</reference>
<evidence type="ECO:0000313" key="3">
    <source>
        <dbReference type="Proteomes" id="UP000516437"/>
    </source>
</evidence>
<evidence type="ECO:0000313" key="2">
    <source>
        <dbReference type="EMBL" id="KAB1219535.1"/>
    </source>
</evidence>
<evidence type="ECO:0000256" key="1">
    <source>
        <dbReference type="SAM" id="MobiDB-lite"/>
    </source>
</evidence>
<feature type="compositionally biased region" description="Polar residues" evidence="1">
    <location>
        <begin position="164"/>
        <end position="180"/>
    </location>
</feature>
<feature type="region of interest" description="Disordered" evidence="1">
    <location>
        <begin position="130"/>
        <end position="234"/>
    </location>
</feature>
<dbReference type="Proteomes" id="UP000516437">
    <property type="component" value="Chromosome 3"/>
</dbReference>
<comment type="caution">
    <text evidence="2">The sequence shown here is derived from an EMBL/GenBank/DDBJ whole genome shotgun (WGS) entry which is preliminary data.</text>
</comment>
<protein>
    <submittedName>
        <fullName evidence="2">Uncharacterized protein</fullName>
    </submittedName>
</protein>